<organism evidence="1 2">
    <name type="scientific">Pleurotus cornucopiae</name>
    <name type="common">Cornucopia mushroom</name>
    <dbReference type="NCBI Taxonomy" id="5321"/>
    <lineage>
        <taxon>Eukaryota</taxon>
        <taxon>Fungi</taxon>
        <taxon>Dikarya</taxon>
        <taxon>Basidiomycota</taxon>
        <taxon>Agaricomycotina</taxon>
        <taxon>Agaricomycetes</taxon>
        <taxon>Agaricomycetidae</taxon>
        <taxon>Agaricales</taxon>
        <taxon>Pleurotineae</taxon>
        <taxon>Pleurotaceae</taxon>
        <taxon>Pleurotus</taxon>
    </lineage>
</organism>
<evidence type="ECO:0000313" key="1">
    <source>
        <dbReference type="EMBL" id="KAG9223445.1"/>
    </source>
</evidence>
<dbReference type="Proteomes" id="UP000824881">
    <property type="component" value="Unassembled WGS sequence"/>
</dbReference>
<protein>
    <submittedName>
        <fullName evidence="1">Uncharacterized protein</fullName>
    </submittedName>
</protein>
<keyword evidence="2" id="KW-1185">Reference proteome</keyword>
<proteinExistence type="predicted"/>
<evidence type="ECO:0000313" key="2">
    <source>
        <dbReference type="Proteomes" id="UP000824881"/>
    </source>
</evidence>
<sequence length="905" mass="100274">METPRLPEETESIHNTPSLSKFTYHPPSGTTFEEIIRNRYNGDKFLTNIAMNPKHYKNFMVKDGLITLRDNGREVLCVPNVVIDGSNAREIVINEAHSLLAHLGGTKTLAYLRDHVWWKDMVKDVHAFCASCTTCLRSKPNNQKPFGLLNPLPAPSQPWEAIGMDFVGPLPDSSDRNGTYDSITVIVDLLTAMVHLVPSKTTYTARNVAELVFDNVYKLHGLPQTIVSDRDVLFTSTFWKHLHELLHTKLAMSSAYHPESDGATERMNRTVTQMIRQCIGPNQRDWVAKLPAIEFAINSARSESTGYAPFFLNTGRKPKSFIFDSPRENEFPGVRVFAQRIKDGIMSAHDSIIAARVKQTRNANRKRRPSPFVHGDLVYVSTQNITFPRGLARKFIPKFLGPLKIVRDFRNNSYEVRLPRDLVQRGVHNVFHASLLRMHVPNDDRLFPGRSWEQVAGADVTGKEWAVKEIRSHSGSNSDAMFEIEWSSGDLTWMPFHEIKHLQALDRYFEALGIEKIDQLPTGAGQPPDDDHSVFMGHLGIYPERQGIKEVSLCKSCTNRVASALHLPLPTSPHHQPNKPPHLARLFLKPSPAMVQGNKVAFFHQLLSSPNPDTFYLLNPNTETVQVFRTESVRAFVRAHYDIGRHHITTASQLPSGYADFALVYNLEPNVDGKFSLIDATTGAIVIEAVGPSLAKMGLGRTQQSERAIQYRNKQRRETVLLGKLGYRMIDEMLGDDAPSLFPNVHAAPAPPAEPSSSPSPTTTTAHAARRSDAGKGVGGKVAKERTKARTDTMGVSRAKRMGKKKAVTAETVSGQTGPLAHLPSLIPLSPEARTSKATPLTTFEFTDFDAAHENNLANAIAGSSSMGFSADDVTMGEGEDWAQDLPEGTDLLEGLEGTVANSST</sequence>
<reference evidence="1 2" key="1">
    <citation type="journal article" date="2021" name="Appl. Environ. Microbiol.">
        <title>Genetic linkage and physical mapping for an oyster mushroom Pleurotus cornucopiae and QTL analysis for the trait cap color.</title>
        <authorList>
            <person name="Zhang Y."/>
            <person name="Gao W."/>
            <person name="Sonnenberg A."/>
            <person name="Chen Q."/>
            <person name="Zhang J."/>
            <person name="Huang C."/>
        </authorList>
    </citation>
    <scope>NUCLEOTIDE SEQUENCE [LARGE SCALE GENOMIC DNA]</scope>
    <source>
        <strain evidence="1">CCMSSC00406</strain>
    </source>
</reference>
<comment type="caution">
    <text evidence="1">The sequence shown here is derived from an EMBL/GenBank/DDBJ whole genome shotgun (WGS) entry which is preliminary data.</text>
</comment>
<name>A0ACB7IZ42_PLECO</name>
<dbReference type="EMBL" id="WQMT02000005">
    <property type="protein sequence ID" value="KAG9223445.1"/>
    <property type="molecule type" value="Genomic_DNA"/>
</dbReference>
<accession>A0ACB7IZ42</accession>
<gene>
    <name evidence="1" type="ORF">CCMSSC00406_0006937</name>
</gene>